<gene>
    <name evidence="5" type="ORF">L211DRAFT_836831</name>
</gene>
<sequence length="365" mass="40466">MASPEPYEEKPLLHHLNIEVLLKIFNHTFLNPFFVWLGPFAFRAQGFQYHHAPMWGSAVYAGIVTIIFLLQLLNTRLAYGKKRKFDWTEEVVVITGGASGLGLLIAEVYGMRGVSVAVLDVREVPVGGEARNVAFYKCDVGCLEQVKKAKERIEEELGTPTVVINNAAVMYGKNIMDLEPAEIERTVRTNLLSHFYTIKTFLPAMQKLNKGTIVTVSSALAHIAPKHLSDYAATKAAVSSLHHSLTADLGGVDAPIKTLLVEPGQMSSDLFSGVDTPSNFFAPVLEPVDIAKEIISAVDTGKGGVLAMPTYSRWIGLVKVLPVSMQRVVRWWSGCDEAMVKRRNVVREMLYYSDDEEENEKEVKN</sequence>
<dbReference type="PANTHER" id="PTHR24322:SF736">
    <property type="entry name" value="RETINOL DEHYDROGENASE 10"/>
    <property type="match status" value="1"/>
</dbReference>
<protein>
    <submittedName>
        <fullName evidence="5">NAD(P)-binding protein</fullName>
    </submittedName>
</protein>
<reference evidence="5 6" key="1">
    <citation type="journal article" date="2018" name="Nat. Ecol. Evol.">
        <title>Pezizomycetes genomes reveal the molecular basis of ectomycorrhizal truffle lifestyle.</title>
        <authorList>
            <person name="Murat C."/>
            <person name="Payen T."/>
            <person name="Noel B."/>
            <person name="Kuo A."/>
            <person name="Morin E."/>
            <person name="Chen J."/>
            <person name="Kohler A."/>
            <person name="Krizsan K."/>
            <person name="Balestrini R."/>
            <person name="Da Silva C."/>
            <person name="Montanini B."/>
            <person name="Hainaut M."/>
            <person name="Levati E."/>
            <person name="Barry K.W."/>
            <person name="Belfiori B."/>
            <person name="Cichocki N."/>
            <person name="Clum A."/>
            <person name="Dockter R.B."/>
            <person name="Fauchery L."/>
            <person name="Guy J."/>
            <person name="Iotti M."/>
            <person name="Le Tacon F."/>
            <person name="Lindquist E.A."/>
            <person name="Lipzen A."/>
            <person name="Malagnac F."/>
            <person name="Mello A."/>
            <person name="Molinier V."/>
            <person name="Miyauchi S."/>
            <person name="Poulain J."/>
            <person name="Riccioni C."/>
            <person name="Rubini A."/>
            <person name="Sitrit Y."/>
            <person name="Splivallo R."/>
            <person name="Traeger S."/>
            <person name="Wang M."/>
            <person name="Zifcakova L."/>
            <person name="Wipf D."/>
            <person name="Zambonelli A."/>
            <person name="Paolocci F."/>
            <person name="Nowrousian M."/>
            <person name="Ottonello S."/>
            <person name="Baldrian P."/>
            <person name="Spatafora J.W."/>
            <person name="Henrissat B."/>
            <person name="Nagy L.G."/>
            <person name="Aury J.M."/>
            <person name="Wincker P."/>
            <person name="Grigoriev I.V."/>
            <person name="Bonfante P."/>
            <person name="Martin F.M."/>
        </authorList>
    </citation>
    <scope>NUCLEOTIDE SEQUENCE [LARGE SCALE GENOMIC DNA]</scope>
    <source>
        <strain evidence="5 6">ATCC MYA-4762</strain>
    </source>
</reference>
<dbReference type="STRING" id="1051890.A0A3N4LTG4"/>
<dbReference type="OrthoDB" id="5840532at2759"/>
<keyword evidence="2" id="KW-0560">Oxidoreductase</keyword>
<comment type="similarity">
    <text evidence="1 3">Belongs to the short-chain dehydrogenases/reductases (SDR) family.</text>
</comment>
<evidence type="ECO:0000313" key="6">
    <source>
        <dbReference type="Proteomes" id="UP000267821"/>
    </source>
</evidence>
<dbReference type="AlphaFoldDB" id="A0A3N4LTG4"/>
<dbReference type="PRINTS" id="PR00081">
    <property type="entry name" value="GDHRDH"/>
</dbReference>
<feature type="transmembrane region" description="Helical" evidence="4">
    <location>
        <begin position="54"/>
        <end position="73"/>
    </location>
</feature>
<dbReference type="InParanoid" id="A0A3N4LTG4"/>
<dbReference type="Pfam" id="PF00106">
    <property type="entry name" value="adh_short"/>
    <property type="match status" value="1"/>
</dbReference>
<proteinExistence type="inferred from homology"/>
<organism evidence="5 6">
    <name type="scientific">Terfezia boudieri ATCC MYA-4762</name>
    <dbReference type="NCBI Taxonomy" id="1051890"/>
    <lineage>
        <taxon>Eukaryota</taxon>
        <taxon>Fungi</taxon>
        <taxon>Dikarya</taxon>
        <taxon>Ascomycota</taxon>
        <taxon>Pezizomycotina</taxon>
        <taxon>Pezizomycetes</taxon>
        <taxon>Pezizales</taxon>
        <taxon>Pezizaceae</taxon>
        <taxon>Terfezia</taxon>
    </lineage>
</organism>
<evidence type="ECO:0000313" key="5">
    <source>
        <dbReference type="EMBL" id="RPB24968.1"/>
    </source>
</evidence>
<dbReference type="Proteomes" id="UP000267821">
    <property type="component" value="Unassembled WGS sequence"/>
</dbReference>
<feature type="transmembrane region" description="Helical" evidence="4">
    <location>
        <begin position="20"/>
        <end position="42"/>
    </location>
</feature>
<evidence type="ECO:0000256" key="2">
    <source>
        <dbReference type="ARBA" id="ARBA00023002"/>
    </source>
</evidence>
<keyword evidence="4" id="KW-0812">Transmembrane</keyword>
<dbReference type="GO" id="GO:0016616">
    <property type="term" value="F:oxidoreductase activity, acting on the CH-OH group of donors, NAD or NADP as acceptor"/>
    <property type="evidence" value="ECO:0007669"/>
    <property type="project" value="TreeGrafter"/>
</dbReference>
<dbReference type="Gene3D" id="3.40.50.720">
    <property type="entry name" value="NAD(P)-binding Rossmann-like Domain"/>
    <property type="match status" value="1"/>
</dbReference>
<dbReference type="PANTHER" id="PTHR24322">
    <property type="entry name" value="PKSB"/>
    <property type="match status" value="1"/>
</dbReference>
<dbReference type="EMBL" id="ML121539">
    <property type="protein sequence ID" value="RPB24968.1"/>
    <property type="molecule type" value="Genomic_DNA"/>
</dbReference>
<name>A0A3N4LTG4_9PEZI</name>
<dbReference type="FunCoup" id="A0A3N4LTG4">
    <property type="interactions" value="495"/>
</dbReference>
<evidence type="ECO:0000256" key="3">
    <source>
        <dbReference type="RuleBase" id="RU000363"/>
    </source>
</evidence>
<evidence type="ECO:0000256" key="4">
    <source>
        <dbReference type="SAM" id="Phobius"/>
    </source>
</evidence>
<accession>A0A3N4LTG4</accession>
<keyword evidence="6" id="KW-1185">Reference proteome</keyword>
<dbReference type="InterPro" id="IPR036291">
    <property type="entry name" value="NAD(P)-bd_dom_sf"/>
</dbReference>
<keyword evidence="4" id="KW-1133">Transmembrane helix</keyword>
<dbReference type="InterPro" id="IPR002347">
    <property type="entry name" value="SDR_fam"/>
</dbReference>
<dbReference type="CDD" id="cd05339">
    <property type="entry name" value="17beta-HSDXI-like_SDR_c"/>
    <property type="match status" value="1"/>
</dbReference>
<keyword evidence="4" id="KW-0472">Membrane</keyword>
<dbReference type="SUPFAM" id="SSF51735">
    <property type="entry name" value="NAD(P)-binding Rossmann-fold domains"/>
    <property type="match status" value="1"/>
</dbReference>
<dbReference type="PRINTS" id="PR00080">
    <property type="entry name" value="SDRFAMILY"/>
</dbReference>
<evidence type="ECO:0000256" key="1">
    <source>
        <dbReference type="ARBA" id="ARBA00006484"/>
    </source>
</evidence>